<feature type="non-terminal residue" evidence="1">
    <location>
        <position position="454"/>
    </location>
</feature>
<proteinExistence type="predicted"/>
<reference evidence="1" key="1">
    <citation type="journal article" date="2015" name="Nature">
        <title>Complex archaea that bridge the gap between prokaryotes and eukaryotes.</title>
        <authorList>
            <person name="Spang A."/>
            <person name="Saw J.H."/>
            <person name="Jorgensen S.L."/>
            <person name="Zaremba-Niedzwiedzka K."/>
            <person name="Martijn J."/>
            <person name="Lind A.E."/>
            <person name="van Eijk R."/>
            <person name="Schleper C."/>
            <person name="Guy L."/>
            <person name="Ettema T.J."/>
        </authorList>
    </citation>
    <scope>NUCLEOTIDE SEQUENCE</scope>
</reference>
<organism evidence="1">
    <name type="scientific">marine sediment metagenome</name>
    <dbReference type="NCBI Taxonomy" id="412755"/>
    <lineage>
        <taxon>unclassified sequences</taxon>
        <taxon>metagenomes</taxon>
        <taxon>ecological metagenomes</taxon>
    </lineage>
</organism>
<protein>
    <recommendedName>
        <fullName evidence="2">Large polyvalent protein associated domain-containing protein</fullName>
    </recommendedName>
</protein>
<feature type="non-terminal residue" evidence="1">
    <location>
        <position position="1"/>
    </location>
</feature>
<dbReference type="EMBL" id="LAZR01045353">
    <property type="protein sequence ID" value="KKK99070.1"/>
    <property type="molecule type" value="Genomic_DNA"/>
</dbReference>
<dbReference type="AlphaFoldDB" id="A0A0F9ALB0"/>
<accession>A0A0F9ALB0</accession>
<name>A0A0F9ALB0_9ZZZZ</name>
<evidence type="ECO:0008006" key="2">
    <source>
        <dbReference type="Google" id="ProtNLM"/>
    </source>
</evidence>
<sequence length="454" mass="50963">PDNFSEQLTPQERVGHIVRLIESHPEPNQYRAKLSNALDIADVYGWEMDTALENHDTIIKNLWGEEITAETAFQRIKGAKKEGKDLTRIIKDEDFWESATRHTKRALDRAGLSLTQSLAGYAQMSGYLNQKLTPFKVDAYDKTREWGEMMSAGVEQYYRENPQLAIRDVGDGFMDTTKKYLSNPLYILQGVVETVPLMLEATLGHITGTAYARYLGAGAKLLPWVGRVQGFAVPEQLQKYSELRGEGVRPAAALPHSILYGQGMGLLEAWTFRAKLNIFKGVGNFAKQNMASQASKFLLGGAKAYARGTTEEGSQALWNNFLRNIFVDPDQAIMDGVFQSAAVGGLIETVMAGGFSAAGTVRYGYNINKSTNEIVENTTLTKEQARDALDEVYQDIYDNLQNEKLTEEQRSKLFNDKLIEKLKLKERTNIIIEKTELREQLTTPEGQVQRLEQI</sequence>
<gene>
    <name evidence="1" type="ORF">LCGC14_2636430</name>
</gene>
<evidence type="ECO:0000313" key="1">
    <source>
        <dbReference type="EMBL" id="KKK99070.1"/>
    </source>
</evidence>
<comment type="caution">
    <text evidence="1">The sequence shown here is derived from an EMBL/GenBank/DDBJ whole genome shotgun (WGS) entry which is preliminary data.</text>
</comment>